<dbReference type="Pfam" id="PF18074">
    <property type="entry name" value="PriA_C"/>
    <property type="match status" value="1"/>
</dbReference>
<feature type="binding site" evidence="12">
    <location>
        <position position="465"/>
    </location>
    <ligand>
        <name>Zn(2+)</name>
        <dbReference type="ChEBI" id="CHEBI:29105"/>
        <label>2</label>
    </ligand>
</feature>
<evidence type="ECO:0000256" key="11">
    <source>
        <dbReference type="ARBA" id="ARBA00048988"/>
    </source>
</evidence>
<dbReference type="PROSITE" id="PS51192">
    <property type="entry name" value="HELICASE_ATP_BIND_1"/>
    <property type="match status" value="1"/>
</dbReference>
<feature type="binding site" evidence="12">
    <location>
        <position position="478"/>
    </location>
    <ligand>
        <name>Zn(2+)</name>
        <dbReference type="ChEBI" id="CHEBI:29105"/>
        <label>1</label>
    </ligand>
</feature>
<dbReference type="CDD" id="cd17929">
    <property type="entry name" value="DEXHc_priA"/>
    <property type="match status" value="1"/>
</dbReference>
<sequence length="732" mass="79776">MTVLRLAVPTPLRRLFDYLPPADMSADQATALEPGVRLQVPFGRRRVSAVLVERAADSELPRGQLKPAQELLDERPILPGQLLALCHWAADYYQHPIGEVLSAALPQHLRKGHPRQRGTIKCWRLTRRGMGLPEGALSRSPRQAEALAALQQTEAAVPVDALKSRDIGAAALRALAEKGLAERCLDEPGFTAPHCHPGLGLNADQQLALDGIAITAGGFACHLLEGVTGSGKTEVYLQLIARELEAGRQALVLVPEIGLSPQTLDRFKARFDAEIVVLHSGLSEGERYRAWEAAAAGRAHIVIGTRSAVFTPLARPGLIVVDEEHDGSYKQQDGFRYSARDVAVKRAQLEGCPVVLGSATPALESVHNARQGRYHHHLLPRRAGSARLPAMQALDIRQQPLQAGFAPPLLQAVGDTLAAGNQALLFLNRRGYAPSLQCHDCGWLGECEHCDARLTVHLRRRQLRCHHCSAVTALPAQCPQCHSRQLLTSGVGTEQAEQRLREEFPRHPVYRVDSDSMRGRHAMQALAQQVNRGDPCILLGTQMLTKGHHFPAVSLVAVVDADALLFSADFRGEERMAQLLTQVAGRAGRAETPGRVILQTHHPDHPALQAMLCQSYAEQAEGLLAQRRGAGLPPWGQLLMVRADSADAAAGEAFLDQLRGQFEDSGAAGCQLIGPLPSPMQRRQGRYRSQLLVSTRGRPAARAAAARLVQLAENLRRPRDLNWFVDVDPTEM</sequence>
<evidence type="ECO:0000256" key="6">
    <source>
        <dbReference type="ARBA" id="ARBA00022806"/>
    </source>
</evidence>
<evidence type="ECO:0000256" key="7">
    <source>
        <dbReference type="ARBA" id="ARBA00022833"/>
    </source>
</evidence>
<dbReference type="GO" id="GO:0006310">
    <property type="term" value="P:DNA recombination"/>
    <property type="evidence" value="ECO:0007669"/>
    <property type="project" value="InterPro"/>
</dbReference>
<dbReference type="EC" id="5.6.2.4" evidence="12"/>
<keyword evidence="3 12" id="KW-0479">Metal-binding</keyword>
<dbReference type="InterPro" id="IPR041236">
    <property type="entry name" value="PriA_C"/>
</dbReference>
<feature type="binding site" evidence="12">
    <location>
        <position position="468"/>
    </location>
    <ligand>
        <name>Zn(2+)</name>
        <dbReference type="ChEBI" id="CHEBI:29105"/>
        <label>2</label>
    </ligand>
</feature>
<keyword evidence="5 12" id="KW-0378">Hydrolase</keyword>
<keyword evidence="7 12" id="KW-0862">Zinc</keyword>
<organism evidence="15 16">
    <name type="scientific">Parahaliea mediterranea</name>
    <dbReference type="NCBI Taxonomy" id="651086"/>
    <lineage>
        <taxon>Bacteria</taxon>
        <taxon>Pseudomonadati</taxon>
        <taxon>Pseudomonadota</taxon>
        <taxon>Gammaproteobacteria</taxon>
        <taxon>Cellvibrionales</taxon>
        <taxon>Halieaceae</taxon>
        <taxon>Parahaliea</taxon>
    </lineage>
</organism>
<dbReference type="GO" id="GO:0006270">
    <property type="term" value="P:DNA replication initiation"/>
    <property type="evidence" value="ECO:0007669"/>
    <property type="project" value="TreeGrafter"/>
</dbReference>
<proteinExistence type="inferred from homology"/>
<keyword evidence="16" id="KW-1185">Reference proteome</keyword>
<dbReference type="Proteomes" id="UP000664303">
    <property type="component" value="Unassembled WGS sequence"/>
</dbReference>
<dbReference type="Pfam" id="PF21213">
    <property type="entry name" value="WHD_PriA"/>
    <property type="match status" value="1"/>
</dbReference>
<dbReference type="GO" id="GO:0005524">
    <property type="term" value="F:ATP binding"/>
    <property type="evidence" value="ECO:0007669"/>
    <property type="project" value="UniProtKB-UniRule"/>
</dbReference>
<gene>
    <name evidence="12" type="primary">priA</name>
    <name evidence="15" type="ORF">JYP50_14935</name>
</gene>
<evidence type="ECO:0000256" key="8">
    <source>
        <dbReference type="ARBA" id="ARBA00022840"/>
    </source>
</evidence>
<name>A0A939DGL9_9GAMM</name>
<keyword evidence="2 12" id="KW-0235">DNA replication</keyword>
<evidence type="ECO:0000313" key="16">
    <source>
        <dbReference type="Proteomes" id="UP000664303"/>
    </source>
</evidence>
<dbReference type="PROSITE" id="PS51194">
    <property type="entry name" value="HELICASE_CTER"/>
    <property type="match status" value="1"/>
</dbReference>
<keyword evidence="8 12" id="KW-0067">ATP-binding</keyword>
<reference evidence="15" key="1">
    <citation type="submission" date="2021-02" db="EMBL/GenBank/DDBJ databases">
        <title>PHA producing bacteria isolated from coastal sediment in Guangdong, Shenzhen.</title>
        <authorList>
            <person name="Zheng W."/>
            <person name="Yu S."/>
            <person name="Huang Y."/>
        </authorList>
    </citation>
    <scope>NUCLEOTIDE SEQUENCE</scope>
    <source>
        <strain evidence="15">TN14-10</strain>
    </source>
</reference>
<dbReference type="GO" id="GO:1990077">
    <property type="term" value="C:primosome complex"/>
    <property type="evidence" value="ECO:0007669"/>
    <property type="project" value="UniProtKB-UniRule"/>
</dbReference>
<evidence type="ECO:0000256" key="4">
    <source>
        <dbReference type="ARBA" id="ARBA00022741"/>
    </source>
</evidence>
<accession>A0A939DGL9</accession>
<dbReference type="GO" id="GO:0006302">
    <property type="term" value="P:double-strand break repair"/>
    <property type="evidence" value="ECO:0007669"/>
    <property type="project" value="InterPro"/>
</dbReference>
<evidence type="ECO:0000313" key="15">
    <source>
        <dbReference type="EMBL" id="MBN7797903.1"/>
    </source>
</evidence>
<dbReference type="InterPro" id="IPR014001">
    <property type="entry name" value="Helicase_ATP-bd"/>
</dbReference>
<feature type="binding site" evidence="12">
    <location>
        <position position="441"/>
    </location>
    <ligand>
        <name>Zn(2+)</name>
        <dbReference type="ChEBI" id="CHEBI:29105"/>
        <label>1</label>
    </ligand>
</feature>
<dbReference type="InterPro" id="IPR027417">
    <property type="entry name" value="P-loop_NTPase"/>
</dbReference>
<dbReference type="RefSeq" id="WP_206561347.1">
    <property type="nucleotide sequence ID" value="NZ_JAFKCZ010000010.1"/>
</dbReference>
<dbReference type="SUPFAM" id="SSF52540">
    <property type="entry name" value="P-loop containing nucleoside triphosphate hydrolases"/>
    <property type="match status" value="2"/>
</dbReference>
<dbReference type="GO" id="GO:0016787">
    <property type="term" value="F:hydrolase activity"/>
    <property type="evidence" value="ECO:0007669"/>
    <property type="project" value="UniProtKB-KW"/>
</dbReference>
<dbReference type="Gene3D" id="3.40.1440.60">
    <property type="entry name" value="PriA, 3(prime) DNA-binding domain"/>
    <property type="match status" value="1"/>
</dbReference>
<dbReference type="GO" id="GO:0043138">
    <property type="term" value="F:3'-5' DNA helicase activity"/>
    <property type="evidence" value="ECO:0007669"/>
    <property type="project" value="UniProtKB-EC"/>
</dbReference>
<comment type="catalytic activity">
    <reaction evidence="12">
        <text>Couples ATP hydrolysis with the unwinding of duplex DNA by translocating in the 3'-5' direction.</text>
        <dbReference type="EC" id="5.6.2.4"/>
    </reaction>
</comment>
<comment type="subunit">
    <text evidence="12">Component of the replication restart primosome.</text>
</comment>
<keyword evidence="4 12" id="KW-0547">Nucleotide-binding</keyword>
<dbReference type="CDD" id="cd18804">
    <property type="entry name" value="SF2_C_priA"/>
    <property type="match status" value="1"/>
</dbReference>
<dbReference type="Pfam" id="PF00270">
    <property type="entry name" value="DEAD"/>
    <property type="match status" value="1"/>
</dbReference>
<dbReference type="GO" id="GO:0006269">
    <property type="term" value="P:DNA replication, synthesis of primer"/>
    <property type="evidence" value="ECO:0007669"/>
    <property type="project" value="UniProtKB-KW"/>
</dbReference>
<dbReference type="NCBIfam" id="TIGR00595">
    <property type="entry name" value="priA"/>
    <property type="match status" value="1"/>
</dbReference>
<dbReference type="FunFam" id="3.40.1440.60:FF:000001">
    <property type="entry name" value="Primosomal protein N"/>
    <property type="match status" value="1"/>
</dbReference>
<feature type="binding site" evidence="12">
    <location>
        <position position="450"/>
    </location>
    <ligand>
        <name>Zn(2+)</name>
        <dbReference type="ChEBI" id="CHEBI:29105"/>
        <label>2</label>
    </ligand>
</feature>
<evidence type="ECO:0000256" key="12">
    <source>
        <dbReference type="HAMAP-Rule" id="MF_00983"/>
    </source>
</evidence>
<dbReference type="AlphaFoldDB" id="A0A939DGL9"/>
<dbReference type="Gene3D" id="3.40.50.300">
    <property type="entry name" value="P-loop containing nucleotide triphosphate hydrolases"/>
    <property type="match status" value="2"/>
</dbReference>
<dbReference type="InterPro" id="IPR005259">
    <property type="entry name" value="PriA"/>
</dbReference>
<evidence type="ECO:0000256" key="2">
    <source>
        <dbReference type="ARBA" id="ARBA00022705"/>
    </source>
</evidence>
<evidence type="ECO:0000256" key="9">
    <source>
        <dbReference type="ARBA" id="ARBA00023125"/>
    </source>
</evidence>
<keyword evidence="10 12" id="KW-0413">Isomerase</keyword>
<dbReference type="HAMAP" id="MF_00983">
    <property type="entry name" value="PriA"/>
    <property type="match status" value="1"/>
</dbReference>
<dbReference type="GO" id="GO:0003677">
    <property type="term" value="F:DNA binding"/>
    <property type="evidence" value="ECO:0007669"/>
    <property type="project" value="UniProtKB-UniRule"/>
</dbReference>
<dbReference type="GO" id="GO:0008270">
    <property type="term" value="F:zinc ion binding"/>
    <property type="evidence" value="ECO:0007669"/>
    <property type="project" value="UniProtKB-UniRule"/>
</dbReference>
<dbReference type="EMBL" id="JAFKCZ010000010">
    <property type="protein sequence ID" value="MBN7797903.1"/>
    <property type="molecule type" value="Genomic_DNA"/>
</dbReference>
<feature type="binding site" evidence="12">
    <location>
        <position position="481"/>
    </location>
    <ligand>
        <name>Zn(2+)</name>
        <dbReference type="ChEBI" id="CHEBI:29105"/>
        <label>1</label>
    </ligand>
</feature>
<dbReference type="Pfam" id="PF17764">
    <property type="entry name" value="PriA_3primeBD"/>
    <property type="match status" value="1"/>
</dbReference>
<comment type="caution">
    <text evidence="15">The sequence shown here is derived from an EMBL/GenBank/DDBJ whole genome shotgun (WGS) entry which is preliminary data.</text>
</comment>
<comment type="cofactor">
    <cofactor evidence="12">
        <name>Zn(2+)</name>
        <dbReference type="ChEBI" id="CHEBI:29105"/>
    </cofactor>
    <text evidence="12">Binds 2 zinc ions per subunit.</text>
</comment>
<evidence type="ECO:0000256" key="5">
    <source>
        <dbReference type="ARBA" id="ARBA00022801"/>
    </source>
</evidence>
<dbReference type="InterPro" id="IPR040498">
    <property type="entry name" value="PriA_CRR"/>
</dbReference>
<feature type="domain" description="Helicase ATP-binding" evidence="13">
    <location>
        <begin position="213"/>
        <end position="379"/>
    </location>
</feature>
<evidence type="ECO:0000259" key="13">
    <source>
        <dbReference type="PROSITE" id="PS51192"/>
    </source>
</evidence>
<dbReference type="NCBIfam" id="NF004067">
    <property type="entry name" value="PRK05580.1-4"/>
    <property type="match status" value="1"/>
</dbReference>
<comment type="catalytic activity">
    <reaction evidence="11 12">
        <text>ATP + H2O = ADP + phosphate + H(+)</text>
        <dbReference type="Rhea" id="RHEA:13065"/>
        <dbReference type="ChEBI" id="CHEBI:15377"/>
        <dbReference type="ChEBI" id="CHEBI:15378"/>
        <dbReference type="ChEBI" id="CHEBI:30616"/>
        <dbReference type="ChEBI" id="CHEBI:43474"/>
        <dbReference type="ChEBI" id="CHEBI:456216"/>
        <dbReference type="EC" id="5.6.2.4"/>
    </reaction>
</comment>
<comment type="function">
    <text evidence="12">Initiates the restart of stalled replication forks, which reloads the replicative helicase on sites other than the origin of replication. Recognizes and binds to abandoned replication forks and remodels them to uncover a helicase loading site. Promotes assembly of the primosome at these replication forks.</text>
</comment>
<evidence type="ECO:0000256" key="10">
    <source>
        <dbReference type="ARBA" id="ARBA00023235"/>
    </source>
</evidence>
<dbReference type="SMART" id="SM00487">
    <property type="entry name" value="DEXDc"/>
    <property type="match status" value="1"/>
</dbReference>
<dbReference type="InterPro" id="IPR001650">
    <property type="entry name" value="Helicase_C-like"/>
</dbReference>
<dbReference type="PANTHER" id="PTHR30580:SF0">
    <property type="entry name" value="PRIMOSOMAL PROTEIN N"/>
    <property type="match status" value="1"/>
</dbReference>
<keyword evidence="6 12" id="KW-0347">Helicase</keyword>
<dbReference type="Pfam" id="PF18319">
    <property type="entry name" value="Zn_ribbon_PriA"/>
    <property type="match status" value="1"/>
</dbReference>
<dbReference type="InterPro" id="IPR042115">
    <property type="entry name" value="PriA_3primeBD_sf"/>
</dbReference>
<keyword evidence="9 12" id="KW-0238">DNA-binding</keyword>
<dbReference type="InterPro" id="IPR048949">
    <property type="entry name" value="WHD_PriA"/>
</dbReference>
<feature type="binding site" evidence="12">
    <location>
        <position position="447"/>
    </location>
    <ligand>
        <name>Zn(2+)</name>
        <dbReference type="ChEBI" id="CHEBI:29105"/>
        <label>2</label>
    </ligand>
</feature>
<evidence type="ECO:0000259" key="14">
    <source>
        <dbReference type="PROSITE" id="PS51194"/>
    </source>
</evidence>
<keyword evidence="1 12" id="KW-0639">Primosome</keyword>
<feature type="binding site" evidence="12">
    <location>
        <position position="438"/>
    </location>
    <ligand>
        <name>Zn(2+)</name>
        <dbReference type="ChEBI" id="CHEBI:29105"/>
        <label>1</label>
    </ligand>
</feature>
<comment type="similarity">
    <text evidence="12">Belongs to the helicase family. PriA subfamily.</text>
</comment>
<protein>
    <recommendedName>
        <fullName evidence="12">Replication restart protein PriA</fullName>
    </recommendedName>
    <alternativeName>
        <fullName evidence="12">ATP-dependent DNA helicase PriA</fullName>
        <ecNumber evidence="12">5.6.2.4</ecNumber>
    </alternativeName>
    <alternativeName>
        <fullName evidence="12">DNA 3'-5' helicase PriA</fullName>
    </alternativeName>
</protein>
<dbReference type="InterPro" id="IPR041222">
    <property type="entry name" value="PriA_3primeBD"/>
</dbReference>
<dbReference type="SMART" id="SM00490">
    <property type="entry name" value="HELICc"/>
    <property type="match status" value="1"/>
</dbReference>
<evidence type="ECO:0000256" key="3">
    <source>
        <dbReference type="ARBA" id="ARBA00022723"/>
    </source>
</evidence>
<dbReference type="InterPro" id="IPR011545">
    <property type="entry name" value="DEAD/DEAH_box_helicase_dom"/>
</dbReference>
<feature type="domain" description="Helicase C-terminal" evidence="14">
    <location>
        <begin position="473"/>
        <end position="631"/>
    </location>
</feature>
<dbReference type="PANTHER" id="PTHR30580">
    <property type="entry name" value="PRIMOSOMAL PROTEIN N"/>
    <property type="match status" value="1"/>
</dbReference>
<evidence type="ECO:0000256" key="1">
    <source>
        <dbReference type="ARBA" id="ARBA00022515"/>
    </source>
</evidence>
<dbReference type="FunFam" id="3.40.50.300:FF:000489">
    <property type="entry name" value="Primosome assembly protein PriA"/>
    <property type="match status" value="1"/>
</dbReference>